<dbReference type="InterPro" id="IPR011990">
    <property type="entry name" value="TPR-like_helical_dom_sf"/>
</dbReference>
<dbReference type="Pfam" id="PF01464">
    <property type="entry name" value="SLT"/>
    <property type="match status" value="1"/>
</dbReference>
<dbReference type="eggNOG" id="COG0741">
    <property type="taxonomic scope" value="Bacteria"/>
</dbReference>
<dbReference type="Gene3D" id="1.25.40.10">
    <property type="entry name" value="Tetratricopeptide repeat domain"/>
    <property type="match status" value="1"/>
</dbReference>
<feature type="domain" description="Transglycosylase SLT" evidence="3">
    <location>
        <begin position="190"/>
        <end position="280"/>
    </location>
</feature>
<feature type="chain" id="PRO_5002973633" evidence="2">
    <location>
        <begin position="25"/>
        <end position="320"/>
    </location>
</feature>
<dbReference type="CAZy" id="GH23">
    <property type="family name" value="Glycoside Hydrolase Family 23"/>
</dbReference>
<comment type="similarity">
    <text evidence="1">Belongs to the transglycosylase Slt family.</text>
</comment>
<dbReference type="Pfam" id="PF08238">
    <property type="entry name" value="Sel1"/>
    <property type="match status" value="1"/>
</dbReference>
<accession>C6X9H3</accession>
<name>C6X9H3_METGS</name>
<protein>
    <submittedName>
        <fullName evidence="4">Lytic transglycosylase catalytic</fullName>
    </submittedName>
</protein>
<dbReference type="CDD" id="cd00254">
    <property type="entry name" value="LT-like"/>
    <property type="match status" value="1"/>
</dbReference>
<gene>
    <name evidence="4" type="ordered locus">Msip34_0545</name>
</gene>
<dbReference type="SUPFAM" id="SSF81901">
    <property type="entry name" value="HCP-like"/>
    <property type="match status" value="1"/>
</dbReference>
<dbReference type="STRING" id="582744.Msip34_0545"/>
<dbReference type="HOGENOM" id="CLU_065765_0_0_4"/>
<evidence type="ECO:0000256" key="2">
    <source>
        <dbReference type="SAM" id="SignalP"/>
    </source>
</evidence>
<dbReference type="Proteomes" id="UP000002743">
    <property type="component" value="Chromosome"/>
</dbReference>
<keyword evidence="2" id="KW-0732">Signal</keyword>
<evidence type="ECO:0000313" key="4">
    <source>
        <dbReference type="EMBL" id="ACT49793.1"/>
    </source>
</evidence>
<keyword evidence="5" id="KW-1185">Reference proteome</keyword>
<sequence precursor="true">MGKFPMILVWMFVFSSLPAGIAMAAESVSSASQTQQARAMDDILDNEPPVIRQLLQDASRLETSLDEVEGEWQAARLYCQASRMGSAEAQYRLGMLYAFGKGVPQSQALGASLFTLASSQGHFQAQRMLETIALTSSELPPCVLADVAPDKAPLDSYAGSDAARIEQHIASLPANKRWLVGLVDTLARWHQVDPKLILSIIAVESNFKLSARSSKEAMGLMQLIPDTAERFNVRNAYDASQNIRGGIAYMRWLLAYFKGDVRLAVAGYNAGERAVDRYRGVPPYAETRAYVKRVMELYPRLHHPYDERVVDPTRVIMKQG</sequence>
<proteinExistence type="inferred from homology"/>
<organism evidence="4 5">
    <name type="scientific">Methylovorus glucosotrophus (strain SIP3-4)</name>
    <dbReference type="NCBI Taxonomy" id="582744"/>
    <lineage>
        <taxon>Bacteria</taxon>
        <taxon>Pseudomonadati</taxon>
        <taxon>Pseudomonadota</taxon>
        <taxon>Betaproteobacteria</taxon>
        <taxon>Nitrosomonadales</taxon>
        <taxon>Methylophilaceae</taxon>
        <taxon>Methylovorus</taxon>
    </lineage>
</organism>
<dbReference type="KEGG" id="mei:Msip34_0545"/>
<evidence type="ECO:0000256" key="1">
    <source>
        <dbReference type="ARBA" id="ARBA00007734"/>
    </source>
</evidence>
<dbReference type="Gene3D" id="1.10.530.10">
    <property type="match status" value="1"/>
</dbReference>
<dbReference type="PANTHER" id="PTHR37423">
    <property type="entry name" value="SOLUBLE LYTIC MUREIN TRANSGLYCOSYLASE-RELATED"/>
    <property type="match status" value="1"/>
</dbReference>
<dbReference type="AlphaFoldDB" id="C6X9H3"/>
<dbReference type="InterPro" id="IPR008258">
    <property type="entry name" value="Transglycosylase_SLT_dom_1"/>
</dbReference>
<dbReference type="InterPro" id="IPR006597">
    <property type="entry name" value="Sel1-like"/>
</dbReference>
<dbReference type="EMBL" id="CP001674">
    <property type="protein sequence ID" value="ACT49793.1"/>
    <property type="molecule type" value="Genomic_DNA"/>
</dbReference>
<dbReference type="PANTHER" id="PTHR37423:SF2">
    <property type="entry name" value="MEMBRANE-BOUND LYTIC MUREIN TRANSGLYCOSYLASE C"/>
    <property type="match status" value="1"/>
</dbReference>
<dbReference type="RefSeq" id="WP_015829434.1">
    <property type="nucleotide sequence ID" value="NC_012969.1"/>
</dbReference>
<dbReference type="SUPFAM" id="SSF53955">
    <property type="entry name" value="Lysozyme-like"/>
    <property type="match status" value="1"/>
</dbReference>
<dbReference type="OrthoDB" id="9815002at2"/>
<evidence type="ECO:0000313" key="5">
    <source>
        <dbReference type="Proteomes" id="UP000002743"/>
    </source>
</evidence>
<reference evidence="5" key="1">
    <citation type="submission" date="2009-07" db="EMBL/GenBank/DDBJ databases">
        <title>Complete sequence of chromosome of Methylovorus sp. SIP3-4.</title>
        <authorList>
            <person name="Lucas S."/>
            <person name="Copeland A."/>
            <person name="Lapidus A."/>
            <person name="Glavina del Rio T."/>
            <person name="Tice H."/>
            <person name="Bruce D."/>
            <person name="Goodwin L."/>
            <person name="Pitluck S."/>
            <person name="Clum A."/>
            <person name="Larimer F."/>
            <person name="Land M."/>
            <person name="Hauser L."/>
            <person name="Kyrpides N."/>
            <person name="Mikhailova N."/>
            <person name="Kayluzhnaya M."/>
            <person name="Chistoserdova L."/>
        </authorList>
    </citation>
    <scope>NUCLEOTIDE SEQUENCE [LARGE SCALE GENOMIC DNA]</scope>
    <source>
        <strain evidence="5">SIP3-4</strain>
    </source>
</reference>
<reference evidence="4 5" key="2">
    <citation type="journal article" date="2011" name="J. Bacteriol.">
        <title>Genomes of three methylotrophs from a single niche uncover genetic and metabolic divergence of Methylophilaceae.</title>
        <authorList>
            <person name="Lapidus A."/>
            <person name="Clum A."/>
            <person name="Labutti K."/>
            <person name="Kaluzhnaya M.G."/>
            <person name="Lim S."/>
            <person name="Beck D.A."/>
            <person name="Glavina Del Rio T."/>
            <person name="Nolan M."/>
            <person name="Mavromatis K."/>
            <person name="Huntemann M."/>
            <person name="Lucas S."/>
            <person name="Lidstrom M.E."/>
            <person name="Ivanova N."/>
            <person name="Chistoserdova L."/>
        </authorList>
    </citation>
    <scope>NUCLEOTIDE SEQUENCE [LARGE SCALE GENOMIC DNA]</scope>
    <source>
        <strain evidence="4 5">SIP3-4</strain>
    </source>
</reference>
<dbReference type="InterPro" id="IPR023346">
    <property type="entry name" value="Lysozyme-like_dom_sf"/>
</dbReference>
<dbReference type="eggNOG" id="COG0790">
    <property type="taxonomic scope" value="Bacteria"/>
</dbReference>
<dbReference type="SMART" id="SM00671">
    <property type="entry name" value="SEL1"/>
    <property type="match status" value="1"/>
</dbReference>
<feature type="signal peptide" evidence="2">
    <location>
        <begin position="1"/>
        <end position="24"/>
    </location>
</feature>
<evidence type="ECO:0000259" key="3">
    <source>
        <dbReference type="Pfam" id="PF01464"/>
    </source>
</evidence>